<reference evidence="5 6" key="1">
    <citation type="submission" date="2013-05" db="EMBL/GenBank/DDBJ databases">
        <title>Genome assembly of Chondromyces apiculatus DSM 436.</title>
        <authorList>
            <person name="Sharma G."/>
            <person name="Khatri I."/>
            <person name="Kaur C."/>
            <person name="Mayilraj S."/>
            <person name="Subramanian S."/>
        </authorList>
    </citation>
    <scope>NUCLEOTIDE SEQUENCE [LARGE SCALE GENOMIC DNA]</scope>
    <source>
        <strain evidence="5 6">DSM 436</strain>
    </source>
</reference>
<evidence type="ECO:0000256" key="1">
    <source>
        <dbReference type="SAM" id="Phobius"/>
    </source>
</evidence>
<evidence type="ECO:0000259" key="2">
    <source>
        <dbReference type="Pfam" id="PF06744"/>
    </source>
</evidence>
<dbReference type="RefSeq" id="WP_044246073.1">
    <property type="nucleotide sequence ID" value="NZ_ASRX01000047.1"/>
</dbReference>
<dbReference type="Pfam" id="PF14331">
    <property type="entry name" value="IcmF-related_N"/>
    <property type="match status" value="1"/>
</dbReference>
<dbReference type="InterPro" id="IPR010623">
    <property type="entry name" value="IcmF_C"/>
</dbReference>
<dbReference type="PANTHER" id="PTHR36153:SF1">
    <property type="entry name" value="TYPE VI SECRETION SYSTEM COMPONENT TSSM1"/>
    <property type="match status" value="1"/>
</dbReference>
<dbReference type="InterPro" id="IPR025743">
    <property type="entry name" value="TssM1_N"/>
</dbReference>
<dbReference type="InterPro" id="IPR053156">
    <property type="entry name" value="T6SS_TssM-like"/>
</dbReference>
<keyword evidence="6" id="KW-1185">Reference proteome</keyword>
<feature type="transmembrane region" description="Helical" evidence="1">
    <location>
        <begin position="32"/>
        <end position="55"/>
    </location>
</feature>
<gene>
    <name evidence="5" type="ORF">CAP_5568</name>
</gene>
<dbReference type="NCBIfam" id="TIGR03348">
    <property type="entry name" value="VI_IcmF"/>
    <property type="match status" value="1"/>
</dbReference>
<keyword evidence="1" id="KW-0472">Membrane</keyword>
<dbReference type="SUPFAM" id="SSF52540">
    <property type="entry name" value="P-loop containing nucleoside triphosphate hydrolases"/>
    <property type="match status" value="1"/>
</dbReference>
<proteinExistence type="predicted"/>
<dbReference type="PANTHER" id="PTHR36153">
    <property type="entry name" value="INNER MEMBRANE PROTEIN-RELATED"/>
    <property type="match status" value="1"/>
</dbReference>
<dbReference type="AlphaFoldDB" id="A0A017T3E8"/>
<dbReference type="InterPro" id="IPR017731">
    <property type="entry name" value="TssM1-like"/>
</dbReference>
<dbReference type="OrthoDB" id="9758229at2"/>
<sequence>MWVWILSALFLAVVWAAWFVLRPPSDGPPIEIFPTWMAVAVTAVVVLLLVGLVVYRRVRAARAARALEKAIAQQAQEQALNAKPERRAEIQELHRQVQSGIDSLKRSKLGTGRRGADALYSLPWYVMVGPPGAGKTTALRHSGLVFPYLDPEGGGVRGVGGTRNCDWWFTNEAILLDTAGRYTTESEDHDEWMAFLEMLLKYRQDMPINGVIVAVSISELLDASEEQIEQVAKKVRARIDEMQQTLHMTLPAYILFTKVDLIAGFVEYMGDLKKSERSQPWGATLRLDEDKLDPAKLFDREFDVLVERLHDRVVKRMMNERSREVKERVYQFPLEFAAVKRNLSDFLKGAFAPAAGASPLPILRGFYFTSGVQEGRPLDRVVGSMARAFGLRPGGEEEGGVKESKSFFLRDVFMNIVFPDQSLAARSEKELARVRTQRVLVLAAAAIIAILFLIPAFISFFNNRALVAETGRISEEVAVVSWNDGTNAADKIDRLDRLRGHVELLDQNTEDTPVTLGWFMYQGDDLFKPTLDQYNASLRDGFVSPVKARLEEKLDRVREGEYLDGYNALRTYLLLNDKVHILEQDEDKWQTGRLTQLWSEILKPSTDLSEADLKAKLVRHTAYYVDLMKRGILPSEPLNEALVQKARDELRKIDPTRRYYDQFVTVLRDEKFDEAGPNTYENLKYPPVALNYMFIDRPEALTKVRSAQRERTGKWFEIAGPYTAKGYVQVIESLKEGRKKLERELWVLPLTVEETKQGERIQKELDRVRQDYENEYINQWESFFRDIQVEIPPTNKDAIEEFKILSTPDWPYRRLLQRLADETQFPQEQSAAQDTLFAEGGILTQLRDRVQRRIEGRARMRLDGLMPGQQRQYNPIPEKFEAMVQFGVPAQPEEGKPPPPAPGLNKYIGLLEQLAGEMGSIEEGPPGTDTNKAREAFQAAVKETQGLLLSMDETGQRLMTPLLMNPLRQAYRAMVRRAGGAASGLWEVVVWPHYRDKLKDRYPFNLASSRDASFEDTVAFFKPKEGVLWGFYDTYLREMHYQVGHDYYPKQYMQGGTPAAKPFTPFNTNLYNCLRRADEITDAIFPGGAEAPKVTFYINMKTVSPIVSEVVFEVDGQQRLYRNEKEFWHTFTWPGPEPSGAKIRVRGAGGLDEELTREGPWGIFRLFEAGTITAVKDSDESFTVTWQMTAPPVSVTMEVKPTRGNHPFPASFFRATNCPPSIGDWFGKG</sequence>
<evidence type="ECO:0000259" key="4">
    <source>
        <dbReference type="Pfam" id="PF14331"/>
    </source>
</evidence>
<feature type="domain" description="Type VI secretion system IcmF C-terminal" evidence="2">
    <location>
        <begin position="1096"/>
        <end position="1199"/>
    </location>
</feature>
<dbReference type="Pfam" id="PF06744">
    <property type="entry name" value="IcmF_C"/>
    <property type="match status" value="1"/>
</dbReference>
<dbReference type="STRING" id="1192034.CAP_5568"/>
<name>A0A017T3E8_9BACT</name>
<dbReference type="Proteomes" id="UP000019678">
    <property type="component" value="Unassembled WGS sequence"/>
</dbReference>
<accession>A0A017T3E8</accession>
<evidence type="ECO:0000259" key="3">
    <source>
        <dbReference type="Pfam" id="PF06761"/>
    </source>
</evidence>
<feature type="domain" description="Type VI secretion system component TssM1 N-terminal" evidence="4">
    <location>
        <begin position="186"/>
        <end position="444"/>
    </location>
</feature>
<protein>
    <submittedName>
        <fullName evidence="5">IcmF-related protein</fullName>
    </submittedName>
</protein>
<dbReference type="InterPro" id="IPR009612">
    <property type="entry name" value="IcmF-rel"/>
</dbReference>
<dbReference type="EMBL" id="ASRX01000047">
    <property type="protein sequence ID" value="EYF03375.1"/>
    <property type="molecule type" value="Genomic_DNA"/>
</dbReference>
<evidence type="ECO:0000313" key="6">
    <source>
        <dbReference type="Proteomes" id="UP000019678"/>
    </source>
</evidence>
<evidence type="ECO:0000313" key="5">
    <source>
        <dbReference type="EMBL" id="EYF03375.1"/>
    </source>
</evidence>
<feature type="transmembrane region" description="Helical" evidence="1">
    <location>
        <begin position="439"/>
        <end position="461"/>
    </location>
</feature>
<dbReference type="eggNOG" id="COG3523">
    <property type="taxonomic scope" value="Bacteria"/>
</dbReference>
<keyword evidence="1" id="KW-1133">Transmembrane helix</keyword>
<keyword evidence="1" id="KW-0812">Transmembrane</keyword>
<feature type="domain" description="IcmF-related" evidence="3">
    <location>
        <begin position="493"/>
        <end position="824"/>
    </location>
</feature>
<dbReference type="InterPro" id="IPR027417">
    <property type="entry name" value="P-loop_NTPase"/>
</dbReference>
<dbReference type="Pfam" id="PF06761">
    <property type="entry name" value="IcmF-related"/>
    <property type="match status" value="1"/>
</dbReference>
<organism evidence="5 6">
    <name type="scientific">Chondromyces apiculatus DSM 436</name>
    <dbReference type="NCBI Taxonomy" id="1192034"/>
    <lineage>
        <taxon>Bacteria</taxon>
        <taxon>Pseudomonadati</taxon>
        <taxon>Myxococcota</taxon>
        <taxon>Polyangia</taxon>
        <taxon>Polyangiales</taxon>
        <taxon>Polyangiaceae</taxon>
        <taxon>Chondromyces</taxon>
    </lineage>
</organism>
<comment type="caution">
    <text evidence="5">The sequence shown here is derived from an EMBL/GenBank/DDBJ whole genome shotgun (WGS) entry which is preliminary data.</text>
</comment>